<comment type="caution">
    <text evidence="1">The sequence shown here is derived from an EMBL/GenBank/DDBJ whole genome shotgun (WGS) entry which is preliminary data.</text>
</comment>
<dbReference type="RefSeq" id="WP_109305478.1">
    <property type="nucleotide sequence ID" value="NZ_BJUF01000038.1"/>
</dbReference>
<dbReference type="AlphaFoldDB" id="A0A2U3ANE9"/>
<dbReference type="Proteomes" id="UP000245938">
    <property type="component" value="Unassembled WGS sequence"/>
</dbReference>
<reference evidence="1 2" key="1">
    <citation type="submission" date="2018-05" db="EMBL/GenBank/DDBJ databases">
        <title>Kurthia sibirica genome sequence.</title>
        <authorList>
            <person name="Maclea K.S."/>
            <person name="Goen A.E."/>
        </authorList>
    </citation>
    <scope>NUCLEOTIDE SEQUENCE [LARGE SCALE GENOMIC DNA]</scope>
    <source>
        <strain evidence="1 2">ATCC 49154</strain>
    </source>
</reference>
<keyword evidence="2" id="KW-1185">Reference proteome</keyword>
<dbReference type="SUPFAM" id="SSF48452">
    <property type="entry name" value="TPR-like"/>
    <property type="match status" value="1"/>
</dbReference>
<accession>A0A2U3ANE9</accession>
<protein>
    <recommendedName>
        <fullName evidence="3">Tetratricopeptide repeat protein</fullName>
    </recommendedName>
</protein>
<sequence length="148" mass="17288">MIPVVLLLAITVTVIKLLKLYKKMPLSYEEVLRKGLVLDIISMKTQAIDAYQQALYSMDLSLEEKNNIHYLCGLLLQSKGMEQAAIKHYDEAFRVEPDYLQYRKEYQTILNAYCHSETAQRERITILFKRHSADDIRFAKLTYPKVGR</sequence>
<dbReference type="Gene3D" id="1.25.40.10">
    <property type="entry name" value="Tetratricopeptide repeat domain"/>
    <property type="match status" value="1"/>
</dbReference>
<gene>
    <name evidence="1" type="ORF">DEX24_05880</name>
</gene>
<dbReference type="OrthoDB" id="9977721at2"/>
<dbReference type="EMBL" id="QFVR01000005">
    <property type="protein sequence ID" value="PWI26057.1"/>
    <property type="molecule type" value="Genomic_DNA"/>
</dbReference>
<name>A0A2U3ANE9_9BACL</name>
<proteinExistence type="predicted"/>
<organism evidence="1 2">
    <name type="scientific">Kurthia sibirica</name>
    <dbReference type="NCBI Taxonomy" id="202750"/>
    <lineage>
        <taxon>Bacteria</taxon>
        <taxon>Bacillati</taxon>
        <taxon>Bacillota</taxon>
        <taxon>Bacilli</taxon>
        <taxon>Bacillales</taxon>
        <taxon>Caryophanaceae</taxon>
        <taxon>Kurthia</taxon>
    </lineage>
</organism>
<evidence type="ECO:0008006" key="3">
    <source>
        <dbReference type="Google" id="ProtNLM"/>
    </source>
</evidence>
<evidence type="ECO:0000313" key="2">
    <source>
        <dbReference type="Proteomes" id="UP000245938"/>
    </source>
</evidence>
<evidence type="ECO:0000313" key="1">
    <source>
        <dbReference type="EMBL" id="PWI26057.1"/>
    </source>
</evidence>
<dbReference type="InterPro" id="IPR011990">
    <property type="entry name" value="TPR-like_helical_dom_sf"/>
</dbReference>